<evidence type="ECO:0000256" key="3">
    <source>
        <dbReference type="ARBA" id="ARBA00022833"/>
    </source>
</evidence>
<dbReference type="Pfam" id="PF12171">
    <property type="entry name" value="zf-C2H2_jaz"/>
    <property type="match status" value="1"/>
</dbReference>
<dbReference type="FunFam" id="1.10.287.110:FF:000046">
    <property type="entry name" value="dnaJ homolog subfamily C member 21"/>
    <property type="match status" value="1"/>
</dbReference>
<gene>
    <name evidence="8" type="ORF">jhhlp_005656</name>
</gene>
<dbReference type="EMBL" id="NLAX01000701">
    <property type="protein sequence ID" value="PKS07059.1"/>
    <property type="molecule type" value="Genomic_DNA"/>
</dbReference>
<dbReference type="GO" id="GO:0003676">
    <property type="term" value="F:nucleic acid binding"/>
    <property type="evidence" value="ECO:0007669"/>
    <property type="project" value="InterPro"/>
</dbReference>
<dbReference type="GO" id="GO:0008270">
    <property type="term" value="F:zinc ion binding"/>
    <property type="evidence" value="ECO:0007669"/>
    <property type="project" value="UniProtKB-KW"/>
</dbReference>
<comment type="caution">
    <text evidence="8">The sequence shown here is derived from an EMBL/GenBank/DDBJ whole genome shotgun (WGS) entry which is preliminary data.</text>
</comment>
<dbReference type="PROSITE" id="PS50076">
    <property type="entry name" value="DNAJ_2"/>
    <property type="match status" value="1"/>
</dbReference>
<sequence>MGGQQSSESGKAGRTSQVSCYYEVLGVIQTASSDDIRKAYRRKALELHPDKNIDDPEGANRRFAELQTAYEILSDPQERAWYDSHRDAILYGDGVGESNSRPAEYRSVKVTSAEEIISLVGSFSAAVPFSDEPKGFFGGLRELFDRLATEEIAVGDYQGGPPPVFPTFGTSSDSFEDVVRPFYNYWSSFTTRKSFTWKDKYRPSDAPDRRMRRLMEKENKKFREDAIKEFNEAVRFLVNFSRKRDPRYAPNTVAASDRQKALRDAVAAQAARSRAANQEKLQGSTVPEWVQSASDRGNNEVFPSDNEITDSEVEHIECIVCNKTFKSENQYQAHERSKKHTKAVQELRRRMKQENANFDLEHVDDNSQVAEAKDPNQELAGNANFNAPSPSHDAQLYGDVSQHLKEKLEEGCDDRGEFDSHVPHSSKDESSIAAGIDTLGDSMVIVDVETESAPKIGKAKAKRDRKAARQAEFGAQKNPSVACNVCNEHFTSRTKLFTHIRVEGHATSRH</sequence>
<dbReference type="InterPro" id="IPR054076">
    <property type="entry name" value="ZUO1-like_ZHD"/>
</dbReference>
<feature type="compositionally biased region" description="Polar residues" evidence="5">
    <location>
        <begin position="279"/>
        <end position="296"/>
    </location>
</feature>
<accession>A0A2N3N3R9</accession>
<protein>
    <recommendedName>
        <fullName evidence="10">J domain-containing protein</fullName>
    </recommendedName>
</protein>
<dbReference type="Pfam" id="PF21884">
    <property type="entry name" value="ZUO1-like_ZHD"/>
    <property type="match status" value="1"/>
</dbReference>
<dbReference type="InterPro" id="IPR022755">
    <property type="entry name" value="Znf_C2H2_jaz"/>
</dbReference>
<dbReference type="InterPro" id="IPR036869">
    <property type="entry name" value="J_dom_sf"/>
</dbReference>
<dbReference type="InterPro" id="IPR013087">
    <property type="entry name" value="Znf_C2H2_type"/>
</dbReference>
<evidence type="ECO:0000256" key="2">
    <source>
        <dbReference type="ARBA" id="ARBA00022771"/>
    </source>
</evidence>
<dbReference type="Gene3D" id="3.30.160.60">
    <property type="entry name" value="Classic Zinc Finger"/>
    <property type="match status" value="1"/>
</dbReference>
<dbReference type="SUPFAM" id="SSF57667">
    <property type="entry name" value="beta-beta-alpha zinc fingers"/>
    <property type="match status" value="1"/>
</dbReference>
<dbReference type="STRING" id="41688.A0A2N3N3R9"/>
<evidence type="ECO:0000313" key="9">
    <source>
        <dbReference type="Proteomes" id="UP000233524"/>
    </source>
</evidence>
<dbReference type="PROSITE" id="PS00636">
    <property type="entry name" value="DNAJ_1"/>
    <property type="match status" value="1"/>
</dbReference>
<proteinExistence type="predicted"/>
<evidence type="ECO:0000256" key="4">
    <source>
        <dbReference type="PROSITE-ProRule" id="PRU00042"/>
    </source>
</evidence>
<dbReference type="InParanoid" id="A0A2N3N3R9"/>
<keyword evidence="9" id="KW-1185">Reference proteome</keyword>
<dbReference type="AlphaFoldDB" id="A0A2N3N3R9"/>
<evidence type="ECO:0000256" key="1">
    <source>
        <dbReference type="ARBA" id="ARBA00022723"/>
    </source>
</evidence>
<dbReference type="InterPro" id="IPR051964">
    <property type="entry name" value="Chaperone_stress_response"/>
</dbReference>
<dbReference type="PANTHER" id="PTHR44029">
    <property type="entry name" value="DNAJ HOMOLOG SUBFAMILY C MEMBER 21"/>
    <property type="match status" value="1"/>
</dbReference>
<keyword evidence="3" id="KW-0862">Zinc</keyword>
<feature type="region of interest" description="Disordered" evidence="5">
    <location>
        <begin position="274"/>
        <end position="305"/>
    </location>
</feature>
<evidence type="ECO:0000259" key="6">
    <source>
        <dbReference type="PROSITE" id="PS50076"/>
    </source>
</evidence>
<dbReference type="GO" id="GO:0005737">
    <property type="term" value="C:cytoplasm"/>
    <property type="evidence" value="ECO:0007669"/>
    <property type="project" value="TreeGrafter"/>
</dbReference>
<dbReference type="SMART" id="SM00451">
    <property type="entry name" value="ZnF_U1"/>
    <property type="match status" value="1"/>
</dbReference>
<keyword evidence="2 4" id="KW-0863">Zinc-finger</keyword>
<organism evidence="8 9">
    <name type="scientific">Lomentospora prolificans</name>
    <dbReference type="NCBI Taxonomy" id="41688"/>
    <lineage>
        <taxon>Eukaryota</taxon>
        <taxon>Fungi</taxon>
        <taxon>Dikarya</taxon>
        <taxon>Ascomycota</taxon>
        <taxon>Pezizomycotina</taxon>
        <taxon>Sordariomycetes</taxon>
        <taxon>Hypocreomycetidae</taxon>
        <taxon>Microascales</taxon>
        <taxon>Microascaceae</taxon>
        <taxon>Lomentospora</taxon>
    </lineage>
</organism>
<evidence type="ECO:0008006" key="10">
    <source>
        <dbReference type="Google" id="ProtNLM"/>
    </source>
</evidence>
<dbReference type="InterPro" id="IPR001623">
    <property type="entry name" value="DnaJ_domain"/>
</dbReference>
<name>A0A2N3N3R9_9PEZI</name>
<dbReference type="PROSITE" id="PS00028">
    <property type="entry name" value="ZINC_FINGER_C2H2_1"/>
    <property type="match status" value="2"/>
</dbReference>
<dbReference type="PANTHER" id="PTHR44029:SF1">
    <property type="entry name" value="DNAJ HOMOLOG SUBFAMILY C MEMBER 21"/>
    <property type="match status" value="1"/>
</dbReference>
<dbReference type="FunCoup" id="A0A2N3N3R9">
    <property type="interactions" value="856"/>
</dbReference>
<dbReference type="Gene3D" id="1.10.287.110">
    <property type="entry name" value="DnaJ domain"/>
    <property type="match status" value="1"/>
</dbReference>
<evidence type="ECO:0000256" key="5">
    <source>
        <dbReference type="SAM" id="MobiDB-lite"/>
    </source>
</evidence>
<evidence type="ECO:0000259" key="7">
    <source>
        <dbReference type="PROSITE" id="PS50157"/>
    </source>
</evidence>
<dbReference type="InterPro" id="IPR018253">
    <property type="entry name" value="DnaJ_domain_CS"/>
</dbReference>
<dbReference type="OrthoDB" id="5894at2759"/>
<dbReference type="Pfam" id="PF00096">
    <property type="entry name" value="zf-C2H2"/>
    <property type="match status" value="1"/>
</dbReference>
<dbReference type="Proteomes" id="UP000233524">
    <property type="component" value="Unassembled WGS sequence"/>
</dbReference>
<feature type="domain" description="C2H2-type" evidence="7">
    <location>
        <begin position="316"/>
        <end position="345"/>
    </location>
</feature>
<evidence type="ECO:0000313" key="8">
    <source>
        <dbReference type="EMBL" id="PKS07059.1"/>
    </source>
</evidence>
<dbReference type="InterPro" id="IPR003604">
    <property type="entry name" value="Matrin/U1-like-C_Znf_C2H2"/>
</dbReference>
<dbReference type="SMART" id="SM00271">
    <property type="entry name" value="DnaJ"/>
    <property type="match status" value="1"/>
</dbReference>
<reference evidence="8 9" key="1">
    <citation type="journal article" date="2017" name="G3 (Bethesda)">
        <title>First Draft Genome Sequence of the Pathogenic Fungus Lomentospora prolificans (Formerly Scedosporium prolificans).</title>
        <authorList>
            <person name="Luo R."/>
            <person name="Zimin A."/>
            <person name="Workman R."/>
            <person name="Fan Y."/>
            <person name="Pertea G."/>
            <person name="Grossman N."/>
            <person name="Wear M.P."/>
            <person name="Jia B."/>
            <person name="Miller H."/>
            <person name="Casadevall A."/>
            <person name="Timp W."/>
            <person name="Zhang S.X."/>
            <person name="Salzberg S.L."/>
        </authorList>
    </citation>
    <scope>NUCLEOTIDE SEQUENCE [LARGE SCALE GENOMIC DNA]</scope>
    <source>
        <strain evidence="8 9">JHH-5317</strain>
    </source>
</reference>
<feature type="domain" description="J" evidence="6">
    <location>
        <begin position="20"/>
        <end position="86"/>
    </location>
</feature>
<dbReference type="VEuPathDB" id="FungiDB:jhhlp_005656"/>
<dbReference type="Pfam" id="PF00226">
    <property type="entry name" value="DnaJ"/>
    <property type="match status" value="1"/>
</dbReference>
<dbReference type="InterPro" id="IPR036236">
    <property type="entry name" value="Znf_C2H2_sf"/>
</dbReference>
<feature type="domain" description="C2H2-type" evidence="7">
    <location>
        <begin position="481"/>
        <end position="510"/>
    </location>
</feature>
<dbReference type="SUPFAM" id="SSF46565">
    <property type="entry name" value="Chaperone J-domain"/>
    <property type="match status" value="1"/>
</dbReference>
<dbReference type="PRINTS" id="PR00625">
    <property type="entry name" value="JDOMAIN"/>
</dbReference>
<dbReference type="SMART" id="SM00355">
    <property type="entry name" value="ZnF_C2H2"/>
    <property type="match status" value="2"/>
</dbReference>
<dbReference type="CDD" id="cd06257">
    <property type="entry name" value="DnaJ"/>
    <property type="match status" value="1"/>
</dbReference>
<dbReference type="PROSITE" id="PS50157">
    <property type="entry name" value="ZINC_FINGER_C2H2_2"/>
    <property type="match status" value="2"/>
</dbReference>
<keyword evidence="1" id="KW-0479">Metal-binding</keyword>